<name>A0A401UBB0_9BACT</name>
<proteinExistence type="predicted"/>
<feature type="signal peptide" evidence="1">
    <location>
        <begin position="1"/>
        <end position="18"/>
    </location>
</feature>
<dbReference type="EMBL" id="BHXQ01000004">
    <property type="protein sequence ID" value="GCC52171.1"/>
    <property type="molecule type" value="Genomic_DNA"/>
</dbReference>
<feature type="chain" id="PRO_5019279972" description="DUF3299 domain-containing protein" evidence="1">
    <location>
        <begin position="19"/>
        <end position="143"/>
    </location>
</feature>
<reference evidence="2 3" key="1">
    <citation type="submission" date="2018-11" db="EMBL/GenBank/DDBJ databases">
        <title>Chryseotalea sanarue gen. nov., sp., nov., a member of the family Cytophagaceae, isolated from a brackish lake in Hamamatsu Japan.</title>
        <authorList>
            <person name="Maejima Y."/>
            <person name="Iino T."/>
            <person name="Muraguchi Y."/>
            <person name="Fukuda K."/>
            <person name="Ohkuma M."/>
            <person name="Moriuchi R."/>
            <person name="Dohra H."/>
            <person name="Kimbara K."/>
            <person name="Shintani M."/>
        </authorList>
    </citation>
    <scope>NUCLEOTIDE SEQUENCE [LARGE SCALE GENOMIC DNA]</scope>
    <source>
        <strain evidence="2 3">Ys</strain>
    </source>
</reference>
<dbReference type="AlphaFoldDB" id="A0A401UBB0"/>
<gene>
    <name evidence="2" type="ORF">SanaruYs_24070</name>
</gene>
<sequence length="143" mass="16243">MRVLLFFLVFFASESVYAQTENFWHTLAQVSFKNSKDQHGYDVEFPIFSKYLKSFNGKKVSIKGYVIPLEEVGGTGKFMLSSLPFNLCYFCGAAGPETVVEVETTEKVKFSTKQIVMEGIIVLNETDPDHHIYILKNAKLINN</sequence>
<evidence type="ECO:0000313" key="2">
    <source>
        <dbReference type="EMBL" id="GCC52171.1"/>
    </source>
</evidence>
<dbReference type="Gene3D" id="2.40.50.870">
    <property type="entry name" value="Protein of unknown function (DUF3299)"/>
    <property type="match status" value="1"/>
</dbReference>
<dbReference type="RefSeq" id="WP_127122817.1">
    <property type="nucleotide sequence ID" value="NZ_BHXQ01000004.1"/>
</dbReference>
<keyword evidence="1" id="KW-0732">Signal</keyword>
<keyword evidence="3" id="KW-1185">Reference proteome</keyword>
<evidence type="ECO:0000256" key="1">
    <source>
        <dbReference type="SAM" id="SignalP"/>
    </source>
</evidence>
<accession>A0A401UBB0</accession>
<evidence type="ECO:0008006" key="4">
    <source>
        <dbReference type="Google" id="ProtNLM"/>
    </source>
</evidence>
<evidence type="ECO:0000313" key="3">
    <source>
        <dbReference type="Proteomes" id="UP000288227"/>
    </source>
</evidence>
<dbReference type="Proteomes" id="UP000288227">
    <property type="component" value="Unassembled WGS sequence"/>
</dbReference>
<protein>
    <recommendedName>
        <fullName evidence="4">DUF3299 domain-containing protein</fullName>
    </recommendedName>
</protein>
<organism evidence="2 3">
    <name type="scientific">Chryseotalea sanaruensis</name>
    <dbReference type="NCBI Taxonomy" id="2482724"/>
    <lineage>
        <taxon>Bacteria</taxon>
        <taxon>Pseudomonadati</taxon>
        <taxon>Bacteroidota</taxon>
        <taxon>Cytophagia</taxon>
        <taxon>Cytophagales</taxon>
        <taxon>Chryseotaleaceae</taxon>
        <taxon>Chryseotalea</taxon>
    </lineage>
</organism>
<comment type="caution">
    <text evidence="2">The sequence shown here is derived from an EMBL/GenBank/DDBJ whole genome shotgun (WGS) entry which is preliminary data.</text>
</comment>
<dbReference type="OrthoDB" id="1348500at2"/>